<dbReference type="HOGENOM" id="CLU_2743202_0_0_1"/>
<evidence type="ECO:0000313" key="2">
    <source>
        <dbReference type="WBParaSite" id="Smp_165690.1"/>
    </source>
</evidence>
<dbReference type="WBParaSite" id="Smp_165690.1">
    <property type="protein sequence ID" value="Smp_165690.1"/>
    <property type="gene ID" value="Smp_165690"/>
</dbReference>
<dbReference type="RefSeq" id="XP_018653087.1">
    <property type="nucleotide sequence ID" value="XM_018798113.1"/>
</dbReference>
<dbReference type="InParanoid" id="G4VLY3"/>
<sequence length="71" mass="7844">MLGTADFDFPGVGCTLEYELVALIRVLILIVAGFCHDLSSRFSTSLSTVGSWLRLFAELKFDATFVNQPNE</sequence>
<proteinExistence type="predicted"/>
<dbReference type="AlphaFoldDB" id="G4VLY3"/>
<dbReference type="KEGG" id="smm:Smp_165690"/>
<evidence type="ECO:0000313" key="1">
    <source>
        <dbReference type="Proteomes" id="UP000008854"/>
    </source>
</evidence>
<reference evidence="2" key="2">
    <citation type="submission" date="2018-12" db="UniProtKB">
        <authorList>
            <consortium name="WormBaseParasite"/>
        </authorList>
    </citation>
    <scope>IDENTIFICATION</scope>
    <source>
        <strain evidence="2">Puerto Rican</strain>
    </source>
</reference>
<dbReference type="Proteomes" id="UP000008854">
    <property type="component" value="Unassembled WGS sequence"/>
</dbReference>
<name>G4VLY3_SCHMA</name>
<keyword evidence="1" id="KW-1185">Reference proteome</keyword>
<protein>
    <submittedName>
        <fullName evidence="2">Secreted protein</fullName>
    </submittedName>
</protein>
<organism evidence="1 2">
    <name type="scientific">Schistosoma mansoni</name>
    <name type="common">Blood fluke</name>
    <dbReference type="NCBI Taxonomy" id="6183"/>
    <lineage>
        <taxon>Eukaryota</taxon>
        <taxon>Metazoa</taxon>
        <taxon>Spiralia</taxon>
        <taxon>Lophotrochozoa</taxon>
        <taxon>Platyhelminthes</taxon>
        <taxon>Trematoda</taxon>
        <taxon>Digenea</taxon>
        <taxon>Strigeidida</taxon>
        <taxon>Schistosomatoidea</taxon>
        <taxon>Schistosomatidae</taxon>
        <taxon>Schistosoma</taxon>
    </lineage>
</organism>
<reference evidence="1" key="1">
    <citation type="journal article" date="2012" name="PLoS Negl. Trop. Dis.">
        <title>A systematically improved high quality genome and transcriptome of the human blood fluke Schistosoma mansoni.</title>
        <authorList>
            <person name="Protasio A.V."/>
            <person name="Tsai I.J."/>
            <person name="Babbage A."/>
            <person name="Nichol S."/>
            <person name="Hunt M."/>
            <person name="Aslett M.A."/>
            <person name="De Silva N."/>
            <person name="Velarde G.S."/>
            <person name="Anderson T.J."/>
            <person name="Clark R.C."/>
            <person name="Davidson C."/>
            <person name="Dillon G.P."/>
            <person name="Holroyd N.E."/>
            <person name="LoVerde P.T."/>
            <person name="Lloyd C."/>
            <person name="McQuillan J."/>
            <person name="Oliveira G."/>
            <person name="Otto T.D."/>
            <person name="Parker-Manuel S.J."/>
            <person name="Quail M.A."/>
            <person name="Wilson R.A."/>
            <person name="Zerlotini A."/>
            <person name="Dunne D.W."/>
            <person name="Berriman M."/>
        </authorList>
    </citation>
    <scope>NUCLEOTIDE SEQUENCE [LARGE SCALE GENOMIC DNA]</scope>
    <source>
        <strain evidence="1">Puerto Rican</strain>
    </source>
</reference>
<accession>G4VLY3</accession>
<dbReference type="GeneID" id="8342688"/>
<dbReference type="CTD" id="8342688"/>